<proteinExistence type="predicted"/>
<organism evidence="2">
    <name type="scientific">Oryza sativa subsp. japonica</name>
    <name type="common">Rice</name>
    <dbReference type="NCBI Taxonomy" id="39947"/>
    <lineage>
        <taxon>Eukaryota</taxon>
        <taxon>Viridiplantae</taxon>
        <taxon>Streptophyta</taxon>
        <taxon>Embryophyta</taxon>
        <taxon>Tracheophyta</taxon>
        <taxon>Spermatophyta</taxon>
        <taxon>Magnoliopsida</taxon>
        <taxon>Liliopsida</taxon>
        <taxon>Poales</taxon>
        <taxon>Poaceae</taxon>
        <taxon>BOP clade</taxon>
        <taxon>Oryzoideae</taxon>
        <taxon>Oryzeae</taxon>
        <taxon>Oryzinae</taxon>
        <taxon>Oryza</taxon>
        <taxon>Oryza sativa</taxon>
    </lineage>
</organism>
<dbReference type="EMBL" id="CM000144">
    <property type="protein sequence ID" value="EEE67110.1"/>
    <property type="molecule type" value="Genomic_DNA"/>
</dbReference>
<gene>
    <name evidence="2" type="ORF">OsJ_24121</name>
</gene>
<reference evidence="2" key="1">
    <citation type="journal article" date="2005" name="PLoS Biol.">
        <title>The genomes of Oryza sativa: a history of duplications.</title>
        <authorList>
            <person name="Yu J."/>
            <person name="Wang J."/>
            <person name="Lin W."/>
            <person name="Li S."/>
            <person name="Li H."/>
            <person name="Zhou J."/>
            <person name="Ni P."/>
            <person name="Dong W."/>
            <person name="Hu S."/>
            <person name="Zeng C."/>
            <person name="Zhang J."/>
            <person name="Zhang Y."/>
            <person name="Li R."/>
            <person name="Xu Z."/>
            <person name="Li S."/>
            <person name="Li X."/>
            <person name="Zheng H."/>
            <person name="Cong L."/>
            <person name="Lin L."/>
            <person name="Yin J."/>
            <person name="Geng J."/>
            <person name="Li G."/>
            <person name="Shi J."/>
            <person name="Liu J."/>
            <person name="Lv H."/>
            <person name="Li J."/>
            <person name="Wang J."/>
            <person name="Deng Y."/>
            <person name="Ran L."/>
            <person name="Shi X."/>
            <person name="Wang X."/>
            <person name="Wu Q."/>
            <person name="Li C."/>
            <person name="Ren X."/>
            <person name="Wang J."/>
            <person name="Wang X."/>
            <person name="Li D."/>
            <person name="Liu D."/>
            <person name="Zhang X."/>
            <person name="Ji Z."/>
            <person name="Zhao W."/>
            <person name="Sun Y."/>
            <person name="Zhang Z."/>
            <person name="Bao J."/>
            <person name="Han Y."/>
            <person name="Dong L."/>
            <person name="Ji J."/>
            <person name="Chen P."/>
            <person name="Wu S."/>
            <person name="Liu J."/>
            <person name="Xiao Y."/>
            <person name="Bu D."/>
            <person name="Tan J."/>
            <person name="Yang L."/>
            <person name="Ye C."/>
            <person name="Zhang J."/>
            <person name="Xu J."/>
            <person name="Zhou Y."/>
            <person name="Yu Y."/>
            <person name="Zhang B."/>
            <person name="Zhuang S."/>
            <person name="Wei H."/>
            <person name="Liu B."/>
            <person name="Lei M."/>
            <person name="Yu H."/>
            <person name="Li Y."/>
            <person name="Xu H."/>
            <person name="Wei S."/>
            <person name="He X."/>
            <person name="Fang L."/>
            <person name="Zhang Z."/>
            <person name="Zhang Y."/>
            <person name="Huang X."/>
            <person name="Su Z."/>
            <person name="Tong W."/>
            <person name="Li J."/>
            <person name="Tong Z."/>
            <person name="Li S."/>
            <person name="Ye J."/>
            <person name="Wang L."/>
            <person name="Fang L."/>
            <person name="Lei T."/>
            <person name="Chen C."/>
            <person name="Chen H."/>
            <person name="Xu Z."/>
            <person name="Li H."/>
            <person name="Huang H."/>
            <person name="Zhang F."/>
            <person name="Xu H."/>
            <person name="Li N."/>
            <person name="Zhao C."/>
            <person name="Li S."/>
            <person name="Dong L."/>
            <person name="Huang Y."/>
            <person name="Li L."/>
            <person name="Xi Y."/>
            <person name="Qi Q."/>
            <person name="Li W."/>
            <person name="Zhang B."/>
            <person name="Hu W."/>
            <person name="Zhang Y."/>
            <person name="Tian X."/>
            <person name="Jiao Y."/>
            <person name="Liang X."/>
            <person name="Jin J."/>
            <person name="Gao L."/>
            <person name="Zheng W."/>
            <person name="Hao B."/>
            <person name="Liu S."/>
            <person name="Wang W."/>
            <person name="Yuan L."/>
            <person name="Cao M."/>
            <person name="McDermott J."/>
            <person name="Samudrala R."/>
            <person name="Wang J."/>
            <person name="Wong G.K."/>
            <person name="Yang H."/>
        </authorList>
    </citation>
    <scope>NUCLEOTIDE SEQUENCE [LARGE SCALE GENOMIC DNA]</scope>
</reference>
<reference evidence="2" key="2">
    <citation type="submission" date="2008-12" db="EMBL/GenBank/DDBJ databases">
        <title>Improved gene annotation of the rice (Oryza sativa) genomes.</title>
        <authorList>
            <person name="Wang J."/>
            <person name="Li R."/>
            <person name="Fan W."/>
            <person name="Huang Q."/>
            <person name="Zhang J."/>
            <person name="Zhou Y."/>
            <person name="Hu Y."/>
            <person name="Zi S."/>
            <person name="Li J."/>
            <person name="Ni P."/>
            <person name="Zheng H."/>
            <person name="Zhang Y."/>
            <person name="Zhao M."/>
            <person name="Hao Q."/>
            <person name="McDermott J."/>
            <person name="Samudrala R."/>
            <person name="Kristiansen K."/>
            <person name="Wong G.K.-S."/>
        </authorList>
    </citation>
    <scope>NUCLEOTIDE SEQUENCE</scope>
</reference>
<name>B9FX23_ORYSJ</name>
<evidence type="ECO:0000313" key="2">
    <source>
        <dbReference type="EMBL" id="EEE67110.1"/>
    </source>
</evidence>
<accession>B9FX23</accession>
<evidence type="ECO:0000256" key="1">
    <source>
        <dbReference type="SAM" id="MobiDB-lite"/>
    </source>
</evidence>
<dbReference type="AlphaFoldDB" id="B9FX23"/>
<dbReference type="Proteomes" id="UP000007752">
    <property type="component" value="Chromosome 7"/>
</dbReference>
<sequence length="113" mass="11840">MANRLRGHSFRATPTRHQPPVPPRTSADSRACGPRAALTAHSRESEPQAVGTAEQRLASSYARRPPPHRRPDPLPPDPPEGGTDLAGADLSLPDPGEDGADLARGTSPGPDST</sequence>
<protein>
    <submittedName>
        <fullName evidence="2">Uncharacterized protein</fullName>
    </submittedName>
</protein>
<feature type="region of interest" description="Disordered" evidence="1">
    <location>
        <begin position="1"/>
        <end position="113"/>
    </location>
</feature>